<evidence type="ECO:0000313" key="1">
    <source>
        <dbReference type="EMBL" id="BAN01227.1"/>
    </source>
</evidence>
<dbReference type="Proteomes" id="UP000011863">
    <property type="component" value="Chromosome"/>
</dbReference>
<reference evidence="1 2" key="1">
    <citation type="journal article" date="2013" name="Int. J. Syst. Evol. Microbiol.">
        <title>Ilumatobacter nonamiense sp. nov. and Ilumatobacter coccineum sp. nov., isolated from seashore sand.</title>
        <authorList>
            <person name="Matsumoto A."/>
            <person name="Kasai H."/>
            <person name="Matsuo Y."/>
            <person name="Shizuri Y."/>
            <person name="Ichikawa N."/>
            <person name="Fujita N."/>
            <person name="Omura S."/>
            <person name="Takahashi Y."/>
        </authorList>
    </citation>
    <scope>NUCLEOTIDE SEQUENCE [LARGE SCALE GENOMIC DNA]</scope>
    <source>
        <strain evidence="2">NBRC 103263 / KCTC 29153 / YM16-304</strain>
    </source>
</reference>
<accession>A0A6C7E2B4</accession>
<gene>
    <name evidence="1" type="ORF">YM304_09130</name>
</gene>
<protein>
    <submittedName>
        <fullName evidence="1">Uncharacterized protein</fullName>
    </submittedName>
</protein>
<organism evidence="1 2">
    <name type="scientific">Ilumatobacter coccineus (strain NBRC 103263 / KCTC 29153 / YM16-304)</name>
    <dbReference type="NCBI Taxonomy" id="1313172"/>
    <lineage>
        <taxon>Bacteria</taxon>
        <taxon>Bacillati</taxon>
        <taxon>Actinomycetota</taxon>
        <taxon>Acidimicrobiia</taxon>
        <taxon>Acidimicrobiales</taxon>
        <taxon>Ilumatobacteraceae</taxon>
        <taxon>Ilumatobacter</taxon>
    </lineage>
</organism>
<dbReference type="EMBL" id="AP012057">
    <property type="protein sequence ID" value="BAN01227.1"/>
    <property type="molecule type" value="Genomic_DNA"/>
</dbReference>
<proteinExistence type="predicted"/>
<evidence type="ECO:0000313" key="2">
    <source>
        <dbReference type="Proteomes" id="UP000011863"/>
    </source>
</evidence>
<name>A0A6C7E2B4_ILUCY</name>
<dbReference type="AlphaFoldDB" id="A0A6C7E2B4"/>
<dbReference type="KEGG" id="aym:YM304_09130"/>
<keyword evidence="2" id="KW-1185">Reference proteome</keyword>
<sequence length="52" mass="6035">MCPVVTAVSGRYPLFRARCRHEAVKYQLDDQLRARRSARYGWDHPIVVADFG</sequence>